<sequence length="215" mass="23942">MPSSPHTDGVQAAPLPAGESQRLAALHQYRLLDTLPEAVYDDLAFIASQICQTPIALVSLIDEHRQWFKAKIGLEATETPRDIAFCAHAILDPNAVMQVPDTRLDERFARNPLVTSAPGIRFYAGVPLVTPGGHAIGTLCAIDQRPRQLSEDQLRALRALAREVMVQVELRWTIATLERELNTARSGSRASPPRDADDRLRAMLQRMQQLQQRPR</sequence>
<dbReference type="InterPro" id="IPR003018">
    <property type="entry name" value="GAF"/>
</dbReference>
<dbReference type="InterPro" id="IPR029016">
    <property type="entry name" value="GAF-like_dom_sf"/>
</dbReference>
<evidence type="ECO:0000313" key="3">
    <source>
        <dbReference type="Proteomes" id="UP000199758"/>
    </source>
</evidence>
<proteinExistence type="predicted"/>
<feature type="domain" description="GAF" evidence="1">
    <location>
        <begin position="35"/>
        <end position="178"/>
    </location>
</feature>
<dbReference type="SMART" id="SM00065">
    <property type="entry name" value="GAF"/>
    <property type="match status" value="1"/>
</dbReference>
<dbReference type="OrthoDB" id="9812358at2"/>
<evidence type="ECO:0000313" key="2">
    <source>
        <dbReference type="EMBL" id="SHG67876.1"/>
    </source>
</evidence>
<dbReference type="STRING" id="490188.SAMN04488068_1063"/>
<organism evidence="2 3">
    <name type="scientific">Hydrocarboniphaga daqingensis</name>
    <dbReference type="NCBI Taxonomy" id="490188"/>
    <lineage>
        <taxon>Bacteria</taxon>
        <taxon>Pseudomonadati</taxon>
        <taxon>Pseudomonadota</taxon>
        <taxon>Gammaproteobacteria</taxon>
        <taxon>Nevskiales</taxon>
        <taxon>Nevskiaceae</taxon>
        <taxon>Hydrocarboniphaga</taxon>
    </lineage>
</organism>
<reference evidence="2 3" key="1">
    <citation type="submission" date="2016-11" db="EMBL/GenBank/DDBJ databases">
        <authorList>
            <person name="Jaros S."/>
            <person name="Januszkiewicz K."/>
            <person name="Wedrychowicz H."/>
        </authorList>
    </citation>
    <scope>NUCLEOTIDE SEQUENCE [LARGE SCALE GENOMIC DNA]</scope>
    <source>
        <strain evidence="2 3">CGMCC 1.7049</strain>
    </source>
</reference>
<name>A0A1M5LSB9_9GAMM</name>
<accession>A0A1M5LSB9</accession>
<dbReference type="PANTHER" id="PTHR43102">
    <property type="entry name" value="SLR1143 PROTEIN"/>
    <property type="match status" value="1"/>
</dbReference>
<dbReference type="AlphaFoldDB" id="A0A1M5LSB9"/>
<protein>
    <submittedName>
        <fullName evidence="2">GAF domain-containing protein</fullName>
    </submittedName>
</protein>
<dbReference type="PANTHER" id="PTHR43102:SF2">
    <property type="entry name" value="GAF DOMAIN-CONTAINING PROTEIN"/>
    <property type="match status" value="1"/>
</dbReference>
<dbReference type="RefSeq" id="WP_072894932.1">
    <property type="nucleotide sequence ID" value="NZ_FQWZ01000002.1"/>
</dbReference>
<dbReference type="Proteomes" id="UP000199758">
    <property type="component" value="Unassembled WGS sequence"/>
</dbReference>
<keyword evidence="3" id="KW-1185">Reference proteome</keyword>
<gene>
    <name evidence="2" type="ORF">SAMN04488068_1063</name>
</gene>
<dbReference type="EMBL" id="FQWZ01000002">
    <property type="protein sequence ID" value="SHG67876.1"/>
    <property type="molecule type" value="Genomic_DNA"/>
</dbReference>
<dbReference type="Pfam" id="PF01590">
    <property type="entry name" value="GAF"/>
    <property type="match status" value="1"/>
</dbReference>
<dbReference type="SUPFAM" id="SSF55781">
    <property type="entry name" value="GAF domain-like"/>
    <property type="match status" value="1"/>
</dbReference>
<dbReference type="Gene3D" id="3.30.450.40">
    <property type="match status" value="1"/>
</dbReference>
<evidence type="ECO:0000259" key="1">
    <source>
        <dbReference type="SMART" id="SM00065"/>
    </source>
</evidence>